<name>A0AA39IZ38_9AGAR</name>
<organism evidence="2 3">
    <name type="scientific">Armillaria borealis</name>
    <dbReference type="NCBI Taxonomy" id="47425"/>
    <lineage>
        <taxon>Eukaryota</taxon>
        <taxon>Fungi</taxon>
        <taxon>Dikarya</taxon>
        <taxon>Basidiomycota</taxon>
        <taxon>Agaricomycotina</taxon>
        <taxon>Agaricomycetes</taxon>
        <taxon>Agaricomycetidae</taxon>
        <taxon>Agaricales</taxon>
        <taxon>Marasmiineae</taxon>
        <taxon>Physalacriaceae</taxon>
        <taxon>Armillaria</taxon>
    </lineage>
</organism>
<gene>
    <name evidence="2" type="ORF">EV421DRAFT_1910302</name>
</gene>
<sequence>MAKYLHKPISARYIASSTRHSPPGDPFPPPHHQSPEAKHPSMQQRFTMVPFLLVHLFLAALQYDDSPFQYAILVMRELMLWALPSTAIVILDREIDGAHEDLIEAAEAGRLGRDISRALWDMFYGLEDSFRALHEETRLTSRYPWTDAWAMIRCKCVPIYKSLWKVRDFRRQVVTYNRRRGI</sequence>
<dbReference type="Proteomes" id="UP001175226">
    <property type="component" value="Unassembled WGS sequence"/>
</dbReference>
<evidence type="ECO:0000256" key="1">
    <source>
        <dbReference type="SAM" id="MobiDB-lite"/>
    </source>
</evidence>
<accession>A0AA39IZ38</accession>
<proteinExistence type="predicted"/>
<dbReference type="EMBL" id="JAUEPT010000084">
    <property type="protein sequence ID" value="KAK0433161.1"/>
    <property type="molecule type" value="Genomic_DNA"/>
</dbReference>
<dbReference type="AlphaFoldDB" id="A0AA39IZ38"/>
<comment type="caution">
    <text evidence="2">The sequence shown here is derived from an EMBL/GenBank/DDBJ whole genome shotgun (WGS) entry which is preliminary data.</text>
</comment>
<evidence type="ECO:0000313" key="3">
    <source>
        <dbReference type="Proteomes" id="UP001175226"/>
    </source>
</evidence>
<keyword evidence="3" id="KW-1185">Reference proteome</keyword>
<feature type="compositionally biased region" description="Pro residues" evidence="1">
    <location>
        <begin position="23"/>
        <end position="32"/>
    </location>
</feature>
<feature type="region of interest" description="Disordered" evidence="1">
    <location>
        <begin position="17"/>
        <end position="40"/>
    </location>
</feature>
<reference evidence="2" key="1">
    <citation type="submission" date="2023-06" db="EMBL/GenBank/DDBJ databases">
        <authorList>
            <consortium name="Lawrence Berkeley National Laboratory"/>
            <person name="Ahrendt S."/>
            <person name="Sahu N."/>
            <person name="Indic B."/>
            <person name="Wong-Bajracharya J."/>
            <person name="Merenyi Z."/>
            <person name="Ke H.-M."/>
            <person name="Monk M."/>
            <person name="Kocsube S."/>
            <person name="Drula E."/>
            <person name="Lipzen A."/>
            <person name="Balint B."/>
            <person name="Henrissat B."/>
            <person name="Andreopoulos B."/>
            <person name="Martin F.M."/>
            <person name="Harder C.B."/>
            <person name="Rigling D."/>
            <person name="Ford K.L."/>
            <person name="Foster G.D."/>
            <person name="Pangilinan J."/>
            <person name="Papanicolaou A."/>
            <person name="Barry K."/>
            <person name="LaButti K."/>
            <person name="Viragh M."/>
            <person name="Koriabine M."/>
            <person name="Yan M."/>
            <person name="Riley R."/>
            <person name="Champramary S."/>
            <person name="Plett K.L."/>
            <person name="Tsai I.J."/>
            <person name="Slot J."/>
            <person name="Sipos G."/>
            <person name="Plett J."/>
            <person name="Nagy L.G."/>
            <person name="Grigoriev I.V."/>
        </authorList>
    </citation>
    <scope>NUCLEOTIDE SEQUENCE</scope>
    <source>
        <strain evidence="2">FPL87.14</strain>
    </source>
</reference>
<protein>
    <submittedName>
        <fullName evidence="2">Uncharacterized protein</fullName>
    </submittedName>
</protein>
<evidence type="ECO:0000313" key="2">
    <source>
        <dbReference type="EMBL" id="KAK0433161.1"/>
    </source>
</evidence>